<dbReference type="InterPro" id="IPR024761">
    <property type="entry name" value="TFIIIC_delta_N"/>
</dbReference>
<keyword evidence="4" id="KW-1185">Reference proteome</keyword>
<dbReference type="OrthoDB" id="6021743at2759"/>
<dbReference type="EMBL" id="CAJNRD030001121">
    <property type="protein sequence ID" value="CAG5095888.1"/>
    <property type="molecule type" value="Genomic_DNA"/>
</dbReference>
<comment type="caution">
    <text evidence="3">The sequence shown here is derived from an EMBL/GenBank/DDBJ whole genome shotgun (WGS) entry which is preliminary data.</text>
</comment>
<organism evidence="3 4">
    <name type="scientific">Cotesia congregata</name>
    <name type="common">Parasitoid wasp</name>
    <name type="synonym">Apanteles congregatus</name>
    <dbReference type="NCBI Taxonomy" id="51543"/>
    <lineage>
        <taxon>Eukaryota</taxon>
        <taxon>Metazoa</taxon>
        <taxon>Ecdysozoa</taxon>
        <taxon>Arthropoda</taxon>
        <taxon>Hexapoda</taxon>
        <taxon>Insecta</taxon>
        <taxon>Pterygota</taxon>
        <taxon>Neoptera</taxon>
        <taxon>Endopterygota</taxon>
        <taxon>Hymenoptera</taxon>
        <taxon>Apocrita</taxon>
        <taxon>Ichneumonoidea</taxon>
        <taxon>Braconidae</taxon>
        <taxon>Microgastrinae</taxon>
        <taxon>Cotesia</taxon>
    </lineage>
</organism>
<dbReference type="InterPro" id="IPR036322">
    <property type="entry name" value="WD40_repeat_dom_sf"/>
</dbReference>
<dbReference type="AlphaFoldDB" id="A0A8J2HHQ9"/>
<evidence type="ECO:0000313" key="3">
    <source>
        <dbReference type="EMBL" id="CAG5095888.1"/>
    </source>
</evidence>
<gene>
    <name evidence="3" type="ORF">HICCMSTLAB_LOCUS7933</name>
</gene>
<evidence type="ECO:0000259" key="1">
    <source>
        <dbReference type="Pfam" id="PF12657"/>
    </source>
</evidence>
<evidence type="ECO:0000259" key="2">
    <source>
        <dbReference type="Pfam" id="PF12660"/>
    </source>
</evidence>
<dbReference type="GO" id="GO:0000127">
    <property type="term" value="C:transcription factor TFIIIC complex"/>
    <property type="evidence" value="ECO:0007669"/>
    <property type="project" value="InterPro"/>
</dbReference>
<dbReference type="InterPro" id="IPR024764">
    <property type="entry name" value="TFIIIC_Znf"/>
</dbReference>
<evidence type="ECO:0008006" key="5">
    <source>
        <dbReference type="Google" id="ProtNLM"/>
    </source>
</evidence>
<dbReference type="InterPro" id="IPR044230">
    <property type="entry name" value="GTF3C4"/>
</dbReference>
<dbReference type="Proteomes" id="UP000786811">
    <property type="component" value="Unassembled WGS sequence"/>
</dbReference>
<accession>A0A8J2HHQ9</accession>
<dbReference type="PANTHER" id="PTHR15496">
    <property type="entry name" value="GENERAL TRANSCRIPTION FACTOR 3C POLYPEPTIDE 4 FAMILY"/>
    <property type="match status" value="1"/>
</dbReference>
<feature type="domain" description="Transcription factor IIIC putative zinc-finger" evidence="2">
    <location>
        <begin position="596"/>
        <end position="645"/>
    </location>
</feature>
<reference evidence="3" key="1">
    <citation type="submission" date="2021-04" db="EMBL/GenBank/DDBJ databases">
        <authorList>
            <person name="Chebbi M.A.C M."/>
        </authorList>
    </citation>
    <scope>NUCLEOTIDE SEQUENCE</scope>
</reference>
<sequence>MEASDYYNLSLHELIISPFAVDWSQDNQISVITEKGVHIIELQPNPLCAYPSAKFKRSFIYATDYLPIWPYLPNINTIINEFSRNDLYSFLLDVTLTPKIKDKVDHIPRIVDLSWSPIKLLSPSKCLLAIVTSTGAIDITAKIRSNWYSIINLSTLWLEAVKDELEYDSKTLQVNADDVDKFKSTLQRLCGTALAWSPLFQDKSIFYSYLLTGYRSSDLVIWKVIKVHELEVKVLPTIVYRMRFDINVKITKLIWINLDINKYLIIVGFFDGRVYGIQINQTNDSIIQQSLYKYESTPDRMSVSFIQEFKRTEKEINIVIVKSYYLIIITVDNEGKLLRQKYIEFAGFLISGLTLINNNQLLISTQDSKMYSVTLITESDLITEGINHEMKASKVNFLGLAHAPSGATFVNVTSPNVLYDHLVNREPSTVYFFNFKGEEWDHWKVLNKNGITLGDHWDCLESIRIRASRDPTPERILPAIPEDIESLSTHGLRIVMWLTLITEVMKNKKLIKKIDNFVGEISEAQPLIFVHSATEFMLKIAKKTSLSNELKLCIHFLRLYMEVFLAGEDESTDQNSAVRQATDALRATAKLDLIEEEYCNLCGEMVTDLPWNKPTCPKGHQLPRCAITLLQITCFKYRNCPNCGRIFHPLLDYEFDDVKCLYCDIPAIYDNRIVSVGDEVEKNYKNLSLRPLSDLENSKMLESENTVTEKRSKKRKTDNGDTFTLIVNKNDETITETWQEF</sequence>
<feature type="domain" description="Transcription factor IIIC 90kDa subunit N-terminal" evidence="1">
    <location>
        <begin position="23"/>
        <end position="436"/>
    </location>
</feature>
<dbReference type="GO" id="GO:0004402">
    <property type="term" value="F:histone acetyltransferase activity"/>
    <property type="evidence" value="ECO:0007669"/>
    <property type="project" value="InterPro"/>
</dbReference>
<proteinExistence type="predicted"/>
<dbReference type="Pfam" id="PF12660">
    <property type="entry name" value="zf-TFIIIC"/>
    <property type="match status" value="1"/>
</dbReference>
<evidence type="ECO:0000313" key="4">
    <source>
        <dbReference type="Proteomes" id="UP000786811"/>
    </source>
</evidence>
<dbReference type="SUPFAM" id="SSF50978">
    <property type="entry name" value="WD40 repeat-like"/>
    <property type="match status" value="1"/>
</dbReference>
<name>A0A8J2HHQ9_COTCN</name>
<dbReference type="PANTHER" id="PTHR15496:SF2">
    <property type="entry name" value="GENERAL TRANSCRIPTION FACTOR 3C POLYPEPTIDE 4"/>
    <property type="match status" value="1"/>
</dbReference>
<protein>
    <recommendedName>
        <fullName evidence="5">Transcription factor IIIC 90kDa subunit N-terminal domain-containing protein</fullName>
    </recommendedName>
</protein>
<dbReference type="Pfam" id="PF12657">
    <property type="entry name" value="TFIIIC_delta"/>
    <property type="match status" value="1"/>
</dbReference>
<dbReference type="GO" id="GO:0006384">
    <property type="term" value="P:transcription initiation at RNA polymerase III promoter"/>
    <property type="evidence" value="ECO:0007669"/>
    <property type="project" value="InterPro"/>
</dbReference>